<protein>
    <submittedName>
        <fullName evidence="7">LIM domain kinase 1</fullName>
    </submittedName>
</protein>
<keyword evidence="3" id="KW-0547">Nucleotide-binding</keyword>
<keyword evidence="8" id="KW-1185">Reference proteome</keyword>
<dbReference type="GO" id="GO:0005524">
    <property type="term" value="F:ATP binding"/>
    <property type="evidence" value="ECO:0007669"/>
    <property type="project" value="UniProtKB-KW"/>
</dbReference>
<evidence type="ECO:0000256" key="4">
    <source>
        <dbReference type="ARBA" id="ARBA00022777"/>
    </source>
</evidence>
<dbReference type="InParanoid" id="A0A0N1IF20"/>
<evidence type="ECO:0000256" key="5">
    <source>
        <dbReference type="ARBA" id="ARBA00022840"/>
    </source>
</evidence>
<keyword evidence="1" id="KW-0723">Serine/threonine-protein kinase</keyword>
<gene>
    <name evidence="7" type="ORF">RR48_01039</name>
</gene>
<evidence type="ECO:0000256" key="3">
    <source>
        <dbReference type="ARBA" id="ARBA00022741"/>
    </source>
</evidence>
<feature type="domain" description="Serine-threonine/tyrosine-protein kinase catalytic" evidence="6">
    <location>
        <begin position="1"/>
        <end position="32"/>
    </location>
</feature>
<evidence type="ECO:0000313" key="8">
    <source>
        <dbReference type="Proteomes" id="UP000053240"/>
    </source>
</evidence>
<dbReference type="Proteomes" id="UP000053240">
    <property type="component" value="Unassembled WGS sequence"/>
</dbReference>
<dbReference type="GO" id="GO:0004674">
    <property type="term" value="F:protein serine/threonine kinase activity"/>
    <property type="evidence" value="ECO:0007669"/>
    <property type="project" value="UniProtKB-KW"/>
</dbReference>
<dbReference type="InterPro" id="IPR001245">
    <property type="entry name" value="Ser-Thr/Tyr_kinase_cat_dom"/>
</dbReference>
<dbReference type="Gene3D" id="1.10.510.10">
    <property type="entry name" value="Transferase(Phosphotransferase) domain 1"/>
    <property type="match status" value="1"/>
</dbReference>
<dbReference type="GO" id="GO:0005634">
    <property type="term" value="C:nucleus"/>
    <property type="evidence" value="ECO:0007669"/>
    <property type="project" value="TreeGrafter"/>
</dbReference>
<dbReference type="GO" id="GO:0030036">
    <property type="term" value="P:actin cytoskeleton organization"/>
    <property type="evidence" value="ECO:0007669"/>
    <property type="project" value="TreeGrafter"/>
</dbReference>
<dbReference type="InterPro" id="IPR050940">
    <property type="entry name" value="Actin_reg-Ser/Thr_kinase"/>
</dbReference>
<dbReference type="PANTHER" id="PTHR46485">
    <property type="entry name" value="LIM DOMAIN KINASE 1"/>
    <property type="match status" value="1"/>
</dbReference>
<keyword evidence="2" id="KW-0808">Transferase</keyword>
<organism evidence="7 8">
    <name type="scientific">Papilio machaon</name>
    <name type="common">Old World swallowtail butterfly</name>
    <dbReference type="NCBI Taxonomy" id="76193"/>
    <lineage>
        <taxon>Eukaryota</taxon>
        <taxon>Metazoa</taxon>
        <taxon>Ecdysozoa</taxon>
        <taxon>Arthropoda</taxon>
        <taxon>Hexapoda</taxon>
        <taxon>Insecta</taxon>
        <taxon>Pterygota</taxon>
        <taxon>Neoptera</taxon>
        <taxon>Endopterygota</taxon>
        <taxon>Lepidoptera</taxon>
        <taxon>Glossata</taxon>
        <taxon>Ditrysia</taxon>
        <taxon>Papilionoidea</taxon>
        <taxon>Papilionidae</taxon>
        <taxon>Papilioninae</taxon>
        <taxon>Papilio</taxon>
    </lineage>
</organism>
<dbReference type="Pfam" id="PF07714">
    <property type="entry name" value="PK_Tyr_Ser-Thr"/>
    <property type="match status" value="1"/>
</dbReference>
<name>A0A0N1IF20_PAPMA</name>
<keyword evidence="5" id="KW-0067">ATP-binding</keyword>
<evidence type="ECO:0000256" key="1">
    <source>
        <dbReference type="ARBA" id="ARBA00022527"/>
    </source>
</evidence>
<reference evidence="7 8" key="1">
    <citation type="journal article" date="2015" name="Nat. Commun.">
        <title>Outbred genome sequencing and CRISPR/Cas9 gene editing in butterflies.</title>
        <authorList>
            <person name="Li X."/>
            <person name="Fan D."/>
            <person name="Zhang W."/>
            <person name="Liu G."/>
            <person name="Zhang L."/>
            <person name="Zhao L."/>
            <person name="Fang X."/>
            <person name="Chen L."/>
            <person name="Dong Y."/>
            <person name="Chen Y."/>
            <person name="Ding Y."/>
            <person name="Zhao R."/>
            <person name="Feng M."/>
            <person name="Zhu Y."/>
            <person name="Feng Y."/>
            <person name="Jiang X."/>
            <person name="Zhu D."/>
            <person name="Xiang H."/>
            <person name="Feng X."/>
            <person name="Li S."/>
            <person name="Wang J."/>
            <person name="Zhang G."/>
            <person name="Kronforst M.R."/>
            <person name="Wang W."/>
        </authorList>
    </citation>
    <scope>NUCLEOTIDE SEQUENCE [LARGE SCALE GENOMIC DNA]</scope>
    <source>
        <strain evidence="7">Ya'a_city_454_Pm</strain>
        <tissue evidence="7">Whole body</tissue>
    </source>
</reference>
<evidence type="ECO:0000259" key="6">
    <source>
        <dbReference type="Pfam" id="PF07714"/>
    </source>
</evidence>
<dbReference type="AlphaFoldDB" id="A0A0N1IF20"/>
<dbReference type="EMBL" id="KQ461176">
    <property type="protein sequence ID" value="KPJ07789.1"/>
    <property type="molecule type" value="Genomic_DNA"/>
</dbReference>
<dbReference type="GO" id="GO:0005737">
    <property type="term" value="C:cytoplasm"/>
    <property type="evidence" value="ECO:0007669"/>
    <property type="project" value="TreeGrafter"/>
</dbReference>
<dbReference type="SUPFAM" id="SSF56112">
    <property type="entry name" value="Protein kinase-like (PK-like)"/>
    <property type="match status" value="1"/>
</dbReference>
<dbReference type="PANTHER" id="PTHR46485:SF4">
    <property type="entry name" value="LIM DOMAIN KINASE 1"/>
    <property type="match status" value="1"/>
</dbReference>
<accession>A0A0N1IF20</accession>
<evidence type="ECO:0000256" key="2">
    <source>
        <dbReference type="ARBA" id="ARBA00022679"/>
    </source>
</evidence>
<keyword evidence="4 7" id="KW-0418">Kinase</keyword>
<proteinExistence type="predicted"/>
<dbReference type="InterPro" id="IPR011009">
    <property type="entry name" value="Kinase-like_dom_sf"/>
</dbReference>
<evidence type="ECO:0000313" key="7">
    <source>
        <dbReference type="EMBL" id="KPJ07789.1"/>
    </source>
</evidence>
<sequence>MAPEMMNGNVYDEKVDVFSFGIILCEIIGRVSADPDFLPRRSDFGLNEALFVDKFCKPNACPEPFYRVAFLACQLDPDTSDGDMAREFSPAPDVLGPFTAHSAR</sequence>
<dbReference type="STRING" id="76193.A0A0N1IF20"/>